<accession>A0A084JK09</accession>
<dbReference type="OrthoDB" id="9090890at2"/>
<evidence type="ECO:0008006" key="3">
    <source>
        <dbReference type="Google" id="ProtNLM"/>
    </source>
</evidence>
<evidence type="ECO:0000313" key="1">
    <source>
        <dbReference type="EMBL" id="KEZ89293.1"/>
    </source>
</evidence>
<dbReference type="AlphaFoldDB" id="A0A084JK09"/>
<keyword evidence="2" id="KW-1185">Reference proteome</keyword>
<dbReference type="EMBL" id="JPME01000018">
    <property type="protein sequence ID" value="KEZ89293.1"/>
    <property type="molecule type" value="Genomic_DNA"/>
</dbReference>
<dbReference type="InterPro" id="IPR024265">
    <property type="entry name" value="DUF3788"/>
</dbReference>
<sequence length="137" mass="16659">MLEKIPSQEEMTSLIGETLFKSWKSLCERIEEKYDMERQWSSGGKRWKYEYKYRRGGKTLCALYTKEDCFGFMVILGQAERETFERERQNYSPEVQKVYDESTTYHDGKWIMFMIKDQSLFDDMMQLLKIKRRPNKK</sequence>
<proteinExistence type="predicted"/>
<evidence type="ECO:0000313" key="2">
    <source>
        <dbReference type="Proteomes" id="UP000028525"/>
    </source>
</evidence>
<dbReference type="Proteomes" id="UP000028525">
    <property type="component" value="Unassembled WGS sequence"/>
</dbReference>
<dbReference type="STRING" id="29354.IO98_15030"/>
<dbReference type="RefSeq" id="WP_038282379.1">
    <property type="nucleotide sequence ID" value="NZ_JPME01000018.1"/>
</dbReference>
<reference evidence="1 2" key="1">
    <citation type="submission" date="2014-07" db="EMBL/GenBank/DDBJ databases">
        <title>Draft genome of Clostridium celerecrescens 152B isolated from sediments associated with methane hydrate from Krishna Godavari basin.</title>
        <authorList>
            <person name="Honkalas V.S."/>
            <person name="Dabir A.P."/>
            <person name="Arora P."/>
            <person name="Dhakephalkar P.K."/>
        </authorList>
    </citation>
    <scope>NUCLEOTIDE SEQUENCE [LARGE SCALE GENOMIC DNA]</scope>
    <source>
        <strain evidence="1 2">152B</strain>
    </source>
</reference>
<name>A0A084JK09_9FIRM</name>
<gene>
    <name evidence="1" type="ORF">IO98_15030</name>
</gene>
<dbReference type="Pfam" id="PF12663">
    <property type="entry name" value="DUF3788"/>
    <property type="match status" value="1"/>
</dbReference>
<comment type="caution">
    <text evidence="1">The sequence shown here is derived from an EMBL/GenBank/DDBJ whole genome shotgun (WGS) entry which is preliminary data.</text>
</comment>
<protein>
    <recommendedName>
        <fullName evidence="3">DUF3788 domain-containing protein</fullName>
    </recommendedName>
</protein>
<organism evidence="1 2">
    <name type="scientific">Lacrimispora celerecrescens</name>
    <dbReference type="NCBI Taxonomy" id="29354"/>
    <lineage>
        <taxon>Bacteria</taxon>
        <taxon>Bacillati</taxon>
        <taxon>Bacillota</taxon>
        <taxon>Clostridia</taxon>
        <taxon>Lachnospirales</taxon>
        <taxon>Lachnospiraceae</taxon>
        <taxon>Lacrimispora</taxon>
    </lineage>
</organism>